<dbReference type="AlphaFoldDB" id="A0A075ART7"/>
<keyword evidence="1" id="KW-0472">Membrane</keyword>
<dbReference type="HOGENOM" id="CLU_2868873_0_0_1"/>
<proteinExistence type="predicted"/>
<dbReference type="EMBL" id="KE561265">
    <property type="protein sequence ID" value="EPZ31243.1"/>
    <property type="molecule type" value="Genomic_DNA"/>
</dbReference>
<feature type="transmembrane region" description="Helical" evidence="1">
    <location>
        <begin position="35"/>
        <end position="58"/>
    </location>
</feature>
<evidence type="ECO:0000256" key="1">
    <source>
        <dbReference type="SAM" id="Phobius"/>
    </source>
</evidence>
<evidence type="ECO:0000313" key="2">
    <source>
        <dbReference type="EMBL" id="EPZ31243.1"/>
    </source>
</evidence>
<protein>
    <submittedName>
        <fullName evidence="2">Uncharacterized protein</fullName>
    </submittedName>
</protein>
<sequence length="64" mass="7142">MDLMHLVGLGDEKQEEWVSVGRAVQMARRSCKLKFLNGAAPVCYGVPVYILSFILIPIKVLSLH</sequence>
<dbReference type="OrthoDB" id="10255632at2759"/>
<keyword evidence="1" id="KW-0812">Transmembrane</keyword>
<evidence type="ECO:0000313" key="3">
    <source>
        <dbReference type="Proteomes" id="UP000030755"/>
    </source>
</evidence>
<gene>
    <name evidence="2" type="ORF">O9G_000888</name>
</gene>
<name>A0A075ART7_ROZAC</name>
<organism evidence="2 3">
    <name type="scientific">Rozella allomycis (strain CSF55)</name>
    <dbReference type="NCBI Taxonomy" id="988480"/>
    <lineage>
        <taxon>Eukaryota</taxon>
        <taxon>Fungi</taxon>
        <taxon>Fungi incertae sedis</taxon>
        <taxon>Cryptomycota</taxon>
        <taxon>Cryptomycota incertae sedis</taxon>
        <taxon>Rozella</taxon>
    </lineage>
</organism>
<reference evidence="2 3" key="1">
    <citation type="journal article" date="2013" name="Curr. Biol.">
        <title>Shared signatures of parasitism and phylogenomics unite Cryptomycota and microsporidia.</title>
        <authorList>
            <person name="James T.Y."/>
            <person name="Pelin A."/>
            <person name="Bonen L."/>
            <person name="Ahrendt S."/>
            <person name="Sain D."/>
            <person name="Corradi N."/>
            <person name="Stajich J.E."/>
        </authorList>
    </citation>
    <scope>NUCLEOTIDE SEQUENCE [LARGE SCALE GENOMIC DNA]</scope>
    <source>
        <strain evidence="2 3">CSF55</strain>
    </source>
</reference>
<accession>A0A075ART7</accession>
<keyword evidence="1" id="KW-1133">Transmembrane helix</keyword>
<keyword evidence="3" id="KW-1185">Reference proteome</keyword>
<dbReference type="Proteomes" id="UP000030755">
    <property type="component" value="Unassembled WGS sequence"/>
</dbReference>